<feature type="domain" description="SH3b" evidence="2">
    <location>
        <begin position="40"/>
        <end position="96"/>
    </location>
</feature>
<dbReference type="Pfam" id="PF08239">
    <property type="entry name" value="SH3_3"/>
    <property type="match status" value="1"/>
</dbReference>
<reference evidence="3" key="2">
    <citation type="submission" date="2021-09" db="EMBL/GenBank/DDBJ databases">
        <authorList>
            <person name="Gilroy R."/>
        </authorList>
    </citation>
    <scope>NUCLEOTIDE SEQUENCE</scope>
    <source>
        <strain evidence="3">316</strain>
    </source>
</reference>
<gene>
    <name evidence="3" type="ORF">K8W01_12255</name>
</gene>
<evidence type="ECO:0000259" key="2">
    <source>
        <dbReference type="Pfam" id="PF08239"/>
    </source>
</evidence>
<sequence>MPLPKRPALILALPLALLLTAALPAWGAETFRVEGLPRDDSLTIREAPDAGAPALGQIPAGRRVLGFGCTADTPSGLTWCRVKFERVLGWARRRYLAPD</sequence>
<dbReference type="InterPro" id="IPR003646">
    <property type="entry name" value="SH3-like_bac-type"/>
</dbReference>
<feature type="chain" id="PRO_5037665665" evidence="1">
    <location>
        <begin position="28"/>
        <end position="99"/>
    </location>
</feature>
<organism evidence="3 4">
    <name type="scientific">Methylorubrum populi</name>
    <dbReference type="NCBI Taxonomy" id="223967"/>
    <lineage>
        <taxon>Bacteria</taxon>
        <taxon>Pseudomonadati</taxon>
        <taxon>Pseudomonadota</taxon>
        <taxon>Alphaproteobacteria</taxon>
        <taxon>Hyphomicrobiales</taxon>
        <taxon>Methylobacteriaceae</taxon>
        <taxon>Methylorubrum</taxon>
    </lineage>
</organism>
<dbReference type="Proteomes" id="UP000742631">
    <property type="component" value="Unassembled WGS sequence"/>
</dbReference>
<protein>
    <submittedName>
        <fullName evidence="3">SH3 domain-containing protein</fullName>
    </submittedName>
</protein>
<dbReference type="AlphaFoldDB" id="A0A921E3V0"/>
<feature type="signal peptide" evidence="1">
    <location>
        <begin position="1"/>
        <end position="27"/>
    </location>
</feature>
<proteinExistence type="predicted"/>
<reference evidence="3" key="1">
    <citation type="journal article" date="2021" name="PeerJ">
        <title>Extensive microbial diversity within the chicken gut microbiome revealed by metagenomics and culture.</title>
        <authorList>
            <person name="Gilroy R."/>
            <person name="Ravi A."/>
            <person name="Getino M."/>
            <person name="Pursley I."/>
            <person name="Horton D.L."/>
            <person name="Alikhan N.F."/>
            <person name="Baker D."/>
            <person name="Gharbi K."/>
            <person name="Hall N."/>
            <person name="Watson M."/>
            <person name="Adriaenssens E.M."/>
            <person name="Foster-Nyarko E."/>
            <person name="Jarju S."/>
            <person name="Secka A."/>
            <person name="Antonio M."/>
            <person name="Oren A."/>
            <person name="Chaudhuri R.R."/>
            <person name="La Ragione R."/>
            <person name="Hildebrand F."/>
            <person name="Pallen M.J."/>
        </authorList>
    </citation>
    <scope>NUCLEOTIDE SEQUENCE</scope>
    <source>
        <strain evidence="3">316</strain>
    </source>
</reference>
<accession>A0A921E3V0</accession>
<dbReference type="EMBL" id="DYYG01000035">
    <property type="protein sequence ID" value="HJE24421.1"/>
    <property type="molecule type" value="Genomic_DNA"/>
</dbReference>
<evidence type="ECO:0000313" key="4">
    <source>
        <dbReference type="Proteomes" id="UP000742631"/>
    </source>
</evidence>
<evidence type="ECO:0000256" key="1">
    <source>
        <dbReference type="SAM" id="SignalP"/>
    </source>
</evidence>
<dbReference type="Gene3D" id="2.30.30.40">
    <property type="entry name" value="SH3 Domains"/>
    <property type="match status" value="1"/>
</dbReference>
<keyword evidence="1" id="KW-0732">Signal</keyword>
<comment type="caution">
    <text evidence="3">The sequence shown here is derived from an EMBL/GenBank/DDBJ whole genome shotgun (WGS) entry which is preliminary data.</text>
</comment>
<name>A0A921E3V0_9HYPH</name>
<evidence type="ECO:0000313" key="3">
    <source>
        <dbReference type="EMBL" id="HJE24421.1"/>
    </source>
</evidence>